<evidence type="ECO:0000313" key="9">
    <source>
        <dbReference type="EMBL" id="TDD23754.1"/>
    </source>
</evidence>
<dbReference type="Gene3D" id="3.40.50.1000">
    <property type="entry name" value="HAD superfamily/HAD-like"/>
    <property type="match status" value="1"/>
</dbReference>
<dbReference type="InterPro" id="IPR023214">
    <property type="entry name" value="HAD_sf"/>
</dbReference>
<dbReference type="GO" id="GO:0016791">
    <property type="term" value="F:phosphatase activity"/>
    <property type="evidence" value="ECO:0007669"/>
    <property type="project" value="InterPro"/>
</dbReference>
<dbReference type="OrthoDB" id="9781367at2"/>
<comment type="subcellular location">
    <subcellularLocation>
        <location evidence="1">Cytoplasm</location>
    </subcellularLocation>
</comment>
<dbReference type="PANTHER" id="PTHR42891">
    <property type="entry name" value="D-GLYCERO-BETA-D-MANNO-HEPTOSE-1,7-BISPHOSPHATE 7-PHOSPHATASE"/>
    <property type="match status" value="1"/>
</dbReference>
<dbReference type="GO" id="GO:0005975">
    <property type="term" value="P:carbohydrate metabolic process"/>
    <property type="evidence" value="ECO:0007669"/>
    <property type="project" value="InterPro"/>
</dbReference>
<organism evidence="9 10">
    <name type="scientific">Kribbella turkmenica</name>
    <dbReference type="NCBI Taxonomy" id="2530375"/>
    <lineage>
        <taxon>Bacteria</taxon>
        <taxon>Bacillati</taxon>
        <taxon>Actinomycetota</taxon>
        <taxon>Actinomycetes</taxon>
        <taxon>Propionibacteriales</taxon>
        <taxon>Kribbellaceae</taxon>
        <taxon>Kribbella</taxon>
    </lineage>
</organism>
<dbReference type="Proteomes" id="UP000295172">
    <property type="component" value="Unassembled WGS sequence"/>
</dbReference>
<evidence type="ECO:0000256" key="5">
    <source>
        <dbReference type="ARBA" id="ARBA00022801"/>
    </source>
</evidence>
<dbReference type="Gene3D" id="3.90.550.10">
    <property type="entry name" value="Spore Coat Polysaccharide Biosynthesis Protein SpsA, Chain A"/>
    <property type="match status" value="1"/>
</dbReference>
<dbReference type="SUPFAM" id="SSF53448">
    <property type="entry name" value="Nucleotide-diphospho-sugar transferases"/>
    <property type="match status" value="1"/>
</dbReference>
<dbReference type="InterPro" id="IPR004446">
    <property type="entry name" value="Heptose_bisP_phosphatase"/>
</dbReference>
<dbReference type="InterPro" id="IPR001173">
    <property type="entry name" value="Glyco_trans_2-like"/>
</dbReference>
<evidence type="ECO:0000256" key="7">
    <source>
        <dbReference type="ARBA" id="ARBA00031828"/>
    </source>
</evidence>
<sequence>MTSWTVVVPTLGRSSLTDLLADLAAQLHRPDQVVLVNDGPDALAPVAVDLPITVRSSGGRGPAAARNVGWKTAGTEWVVFLDDDVRLPDSWSAKLLADLAAAGPEVAGVQAKIRVPDPQGRRPTDWERSTAGLRTAHWATADMAYRTLALHAVDGFDERFRRAYREDADLARRVRDDGWRLVRGERHIVHPVRPADFWISVRVQRGNADDALMRALHGRRWRARTECPPGRFPHHVATVCAAVLALSRYRRPGLALWLVLYAEFAIRRIAAGPRTPRETGRMAATSWLIPFAAVGHRIAGWWRFRGSQAWPEPVRAVLFDRDGTLVHDVPYNGDPEKVTPVDDAATAVERLRSAGLRVGVVTNQSAIGRGLATADQVCAVNDRIDHLVGPFDTWQVCPHTVEDGCGCRKPADGLIRSAARSLGVPPRQIVVIGDIAADLGAADAAGARSILVPNDRTRPEEILAARVTAPDLRTAVDQVLKGLR</sequence>
<dbReference type="SUPFAM" id="SSF56784">
    <property type="entry name" value="HAD-like"/>
    <property type="match status" value="1"/>
</dbReference>
<dbReference type="InterPro" id="IPR006549">
    <property type="entry name" value="HAD-SF_hydro_IIIA"/>
</dbReference>
<comment type="similarity">
    <text evidence="2">Belongs to the GmhB family.</text>
</comment>
<gene>
    <name evidence="9" type="ORF">E1218_17505</name>
</gene>
<dbReference type="AlphaFoldDB" id="A0A4R4X0P9"/>
<keyword evidence="3" id="KW-0963">Cytoplasm</keyword>
<dbReference type="NCBIfam" id="TIGR01656">
    <property type="entry name" value="Histidinol-ppas"/>
    <property type="match status" value="1"/>
</dbReference>
<evidence type="ECO:0000256" key="6">
    <source>
        <dbReference type="ARBA" id="ARBA00023277"/>
    </source>
</evidence>
<keyword evidence="4" id="KW-0479">Metal-binding</keyword>
<keyword evidence="6" id="KW-0119">Carbohydrate metabolism</keyword>
<proteinExistence type="inferred from homology"/>
<dbReference type="EMBL" id="SMKR01000070">
    <property type="protein sequence ID" value="TDD23754.1"/>
    <property type="molecule type" value="Genomic_DNA"/>
</dbReference>
<dbReference type="GO" id="GO:0005737">
    <property type="term" value="C:cytoplasm"/>
    <property type="evidence" value="ECO:0007669"/>
    <property type="project" value="UniProtKB-SubCell"/>
</dbReference>
<comment type="caution">
    <text evidence="9">The sequence shown here is derived from an EMBL/GenBank/DDBJ whole genome shotgun (WGS) entry which is preliminary data.</text>
</comment>
<dbReference type="Pfam" id="PF00535">
    <property type="entry name" value="Glycos_transf_2"/>
    <property type="match status" value="1"/>
</dbReference>
<keyword evidence="10" id="KW-1185">Reference proteome</keyword>
<evidence type="ECO:0000256" key="2">
    <source>
        <dbReference type="ARBA" id="ARBA00005628"/>
    </source>
</evidence>
<evidence type="ECO:0000259" key="8">
    <source>
        <dbReference type="Pfam" id="PF00535"/>
    </source>
</evidence>
<keyword evidence="5 9" id="KW-0378">Hydrolase</keyword>
<accession>A0A4R4X0P9</accession>
<dbReference type="InterPro" id="IPR006543">
    <property type="entry name" value="Histidinol-phos"/>
</dbReference>
<dbReference type="GO" id="GO:0046872">
    <property type="term" value="F:metal ion binding"/>
    <property type="evidence" value="ECO:0007669"/>
    <property type="project" value="UniProtKB-KW"/>
</dbReference>
<evidence type="ECO:0000256" key="1">
    <source>
        <dbReference type="ARBA" id="ARBA00004496"/>
    </source>
</evidence>
<reference evidence="9 10" key="1">
    <citation type="submission" date="2019-02" db="EMBL/GenBank/DDBJ databases">
        <title>Draft genome sequences of novel Actinobacteria.</title>
        <authorList>
            <person name="Sahin N."/>
            <person name="Ay H."/>
            <person name="Saygin H."/>
        </authorList>
    </citation>
    <scope>NUCLEOTIDE SEQUENCE [LARGE SCALE GENOMIC DNA]</scope>
    <source>
        <strain evidence="9 10">16K104</strain>
    </source>
</reference>
<dbReference type="InterPro" id="IPR036412">
    <property type="entry name" value="HAD-like_sf"/>
</dbReference>
<dbReference type="PANTHER" id="PTHR42891:SF1">
    <property type="entry name" value="D-GLYCERO-BETA-D-MANNO-HEPTOSE-1,7-BISPHOSPHATE 7-PHOSPHATASE"/>
    <property type="match status" value="1"/>
</dbReference>
<dbReference type="InterPro" id="IPR029044">
    <property type="entry name" value="Nucleotide-diphossugar_trans"/>
</dbReference>
<dbReference type="RefSeq" id="WP_132321398.1">
    <property type="nucleotide sequence ID" value="NZ_SMKR01000070.1"/>
</dbReference>
<evidence type="ECO:0000256" key="4">
    <source>
        <dbReference type="ARBA" id="ARBA00022723"/>
    </source>
</evidence>
<protein>
    <recommendedName>
        <fullName evidence="7">D,D-heptose 1,7-bisphosphate phosphatase</fullName>
    </recommendedName>
</protein>
<feature type="domain" description="Glycosyltransferase 2-like" evidence="8">
    <location>
        <begin position="5"/>
        <end position="127"/>
    </location>
</feature>
<evidence type="ECO:0000313" key="10">
    <source>
        <dbReference type="Proteomes" id="UP000295172"/>
    </source>
</evidence>
<name>A0A4R4X0P9_9ACTN</name>
<dbReference type="Pfam" id="PF13242">
    <property type="entry name" value="Hydrolase_like"/>
    <property type="match status" value="1"/>
</dbReference>
<dbReference type="NCBIfam" id="TIGR01662">
    <property type="entry name" value="HAD-SF-IIIA"/>
    <property type="match status" value="1"/>
</dbReference>
<evidence type="ECO:0000256" key="3">
    <source>
        <dbReference type="ARBA" id="ARBA00022490"/>
    </source>
</evidence>